<dbReference type="InterPro" id="IPR003646">
    <property type="entry name" value="SH3-like_bac-type"/>
</dbReference>
<dbReference type="EC" id="3.1.6.1" evidence="10"/>
<dbReference type="Gene3D" id="2.30.30.40">
    <property type="entry name" value="SH3 Domains"/>
    <property type="match status" value="1"/>
</dbReference>
<evidence type="ECO:0000256" key="3">
    <source>
        <dbReference type="ARBA" id="ARBA00022729"/>
    </source>
</evidence>
<sequence length="205" mass="23028">MRKCPLLVLSLVGIGLSMTSQAAEKRYISDELSTYVHTGPGTQYRIVGTLNSGDEVELVATDKDFAQVKDSRGRTVWLPSDQLSSQPSLKTRIPTLEAENQQLRTKLQNIDDTWNARTAEMQNKVADSDNIVAQLKAENTKLNNELIKAGKKLEIAEVNLDDRRRELILQWFMYGGGVAGVGLILGLILPHIIPRRKKRNDRWMS</sequence>
<reference evidence="10 11" key="1">
    <citation type="submission" date="2015-07" db="EMBL/GenBank/DDBJ databases">
        <title>ATOL: Assembling a taxonomically balanced genome-scale reconstruction of the evolutionary history of the Enterobacteriaceae.</title>
        <authorList>
            <person name="Plunkett G.III."/>
            <person name="Neeno-Eckwall E.C."/>
            <person name="Glasner J.D."/>
            <person name="Perna N.T."/>
        </authorList>
    </citation>
    <scope>NUCLEOTIDE SEQUENCE [LARGE SCALE GENOMIC DNA]</scope>
    <source>
        <strain evidence="10 11">ATCC 35017</strain>
    </source>
</reference>
<dbReference type="OrthoDB" id="9790951at2"/>
<feature type="chain" id="PRO_5005864614" evidence="8">
    <location>
        <begin position="23"/>
        <end position="205"/>
    </location>
</feature>
<dbReference type="NCBIfam" id="TIGR04211">
    <property type="entry name" value="SH3_and_anchor"/>
    <property type="match status" value="1"/>
</dbReference>
<evidence type="ECO:0000256" key="7">
    <source>
        <dbReference type="SAM" id="Phobius"/>
    </source>
</evidence>
<keyword evidence="6" id="KW-0175">Coiled coil</keyword>
<accession>A0A0N0ZAA6</accession>
<evidence type="ECO:0000256" key="5">
    <source>
        <dbReference type="ARBA" id="ARBA00023136"/>
    </source>
</evidence>
<dbReference type="PROSITE" id="PS51781">
    <property type="entry name" value="SH3B"/>
    <property type="match status" value="1"/>
</dbReference>
<dbReference type="GO" id="GO:0004065">
    <property type="term" value="F:arylsulfatase activity"/>
    <property type="evidence" value="ECO:0007669"/>
    <property type="project" value="UniProtKB-EC"/>
</dbReference>
<keyword evidence="2 7" id="KW-0812">Transmembrane</keyword>
<dbReference type="Proteomes" id="UP000053226">
    <property type="component" value="Unassembled WGS sequence"/>
</dbReference>
<organism evidence="10 11">
    <name type="scientific">Moellerella wisconsensis ATCC 35017</name>
    <dbReference type="NCBI Taxonomy" id="1354267"/>
    <lineage>
        <taxon>Bacteria</taxon>
        <taxon>Pseudomonadati</taxon>
        <taxon>Pseudomonadota</taxon>
        <taxon>Gammaproteobacteria</taxon>
        <taxon>Enterobacterales</taxon>
        <taxon>Morganellaceae</taxon>
        <taxon>Moellerella</taxon>
    </lineage>
</organism>
<evidence type="ECO:0000256" key="4">
    <source>
        <dbReference type="ARBA" id="ARBA00022989"/>
    </source>
</evidence>
<comment type="caution">
    <text evidence="10">The sequence shown here is derived from an EMBL/GenBank/DDBJ whole genome shotgun (WGS) entry which is preliminary data.</text>
</comment>
<evidence type="ECO:0000313" key="11">
    <source>
        <dbReference type="Proteomes" id="UP000053226"/>
    </source>
</evidence>
<feature type="transmembrane region" description="Helical" evidence="7">
    <location>
        <begin position="171"/>
        <end position="193"/>
    </location>
</feature>
<evidence type="ECO:0000259" key="9">
    <source>
        <dbReference type="PROSITE" id="PS51781"/>
    </source>
</evidence>
<keyword evidence="5 7" id="KW-0472">Membrane</keyword>
<dbReference type="PIRSF" id="PIRSF006158">
    <property type="entry name" value="UCP006158_SH3"/>
    <property type="match status" value="1"/>
</dbReference>
<feature type="coiled-coil region" evidence="6">
    <location>
        <begin position="93"/>
        <end position="159"/>
    </location>
</feature>
<comment type="subcellular location">
    <subcellularLocation>
        <location evidence="1">Membrane</location>
        <topology evidence="1">Single-pass membrane protein</topology>
    </subcellularLocation>
</comment>
<keyword evidence="10" id="KW-0378">Hydrolase</keyword>
<evidence type="ECO:0000256" key="2">
    <source>
        <dbReference type="ARBA" id="ARBA00022692"/>
    </source>
</evidence>
<keyword evidence="3 8" id="KW-0732">Signal</keyword>
<keyword evidence="11" id="KW-1185">Reference proteome</keyword>
<dbReference type="GO" id="GO:0016020">
    <property type="term" value="C:membrane"/>
    <property type="evidence" value="ECO:0007669"/>
    <property type="project" value="UniProtKB-SubCell"/>
</dbReference>
<evidence type="ECO:0000256" key="8">
    <source>
        <dbReference type="SAM" id="SignalP"/>
    </source>
</evidence>
<evidence type="ECO:0000313" key="10">
    <source>
        <dbReference type="EMBL" id="KPD04429.1"/>
    </source>
</evidence>
<dbReference type="SMART" id="SM00287">
    <property type="entry name" value="SH3b"/>
    <property type="match status" value="1"/>
</dbReference>
<dbReference type="Pfam" id="PF08239">
    <property type="entry name" value="SH3_3"/>
    <property type="match status" value="1"/>
</dbReference>
<dbReference type="InterPro" id="IPR016476">
    <property type="entry name" value="SH3_dom_pro"/>
</dbReference>
<feature type="signal peptide" evidence="8">
    <location>
        <begin position="1"/>
        <end position="22"/>
    </location>
</feature>
<feature type="domain" description="SH3b" evidence="9">
    <location>
        <begin position="23"/>
        <end position="87"/>
    </location>
</feature>
<proteinExistence type="predicted"/>
<evidence type="ECO:0000256" key="1">
    <source>
        <dbReference type="ARBA" id="ARBA00004167"/>
    </source>
</evidence>
<keyword evidence="4 7" id="KW-1133">Transmembrane helix</keyword>
<dbReference type="RefSeq" id="WP_053906943.1">
    <property type="nucleotide sequence ID" value="NZ_CAWMUS010000002.1"/>
</dbReference>
<evidence type="ECO:0000256" key="6">
    <source>
        <dbReference type="SAM" id="Coils"/>
    </source>
</evidence>
<dbReference type="AlphaFoldDB" id="A0A0N0ZAA6"/>
<gene>
    <name evidence="10" type="ORF">M992_0125</name>
</gene>
<dbReference type="EMBL" id="LGAA01000002">
    <property type="protein sequence ID" value="KPD04429.1"/>
    <property type="molecule type" value="Genomic_DNA"/>
</dbReference>
<protein>
    <submittedName>
        <fullName evidence="10">Arylsulfatase</fullName>
        <ecNumber evidence="10">3.1.6.1</ecNumber>
    </submittedName>
</protein>
<name>A0A0N0ZAA6_9GAMM</name>